<proteinExistence type="predicted"/>
<evidence type="ECO:0000313" key="3">
    <source>
        <dbReference type="Proteomes" id="UP000325313"/>
    </source>
</evidence>
<dbReference type="EMBL" id="VDEP01000272">
    <property type="protein sequence ID" value="KAA1115698.1"/>
    <property type="molecule type" value="Genomic_DNA"/>
</dbReference>
<evidence type="ECO:0000256" key="1">
    <source>
        <dbReference type="SAM" id="MobiDB-lite"/>
    </source>
</evidence>
<gene>
    <name evidence="2" type="ORF">PGTUg99_026722</name>
</gene>
<dbReference type="AlphaFoldDB" id="A0A5B0QR46"/>
<comment type="caution">
    <text evidence="2">The sequence shown here is derived from an EMBL/GenBank/DDBJ whole genome shotgun (WGS) entry which is preliminary data.</text>
</comment>
<sequence length="607" mass="69598">MKNHYLFELCIYFSGCNAMQNFSWDFPNHLSLQNLQDELINHLPMPKLPLTLSVQGPPTHNFDLHKGSNPITSADLIDHGNAITRLKELQDAGKELCLALPTSNQQPLSHDKVVHPTFPNVWSSLSSSSSDFLQALNNIKEQSGLHHPHEVMPIETAQTLESPLEDSITKKSNGDQTMDLMASRFAISSHIETSGSQRFSSSHKDFSNDYQGHFKTNTKIIKNCNQNFSSIATINHHFQDGENHDDSALIGESVHKKARLIGYFLQSKLENKTQNQHYDQSMNFVDKSSKKIPIKKSRDYKRSARKDLTCFKKLGSLRSSLIEGIAQGGEGISSNCPNTIFPDNQNENSLLHIGPRMESLRFDQETLVIQDPNQEFQERLVKTFEKIQTGPRGAIILPIKDAPDVFFEMRALYSHSLNHPRKNRDRTSGPQKPSRALLHKSSQKLWKHQDKWFQFWERSTGINVLQEMKGRIVLSNNVKRLIQLCLFYIDMITTIIQPTQSQHPNIGMKKQIFQNALDVFEDFSKESLRYRAFERAESGRAYSMMVELLWPFLETWIRKSGSTDLETLAFRGKSKIYAGFKNLFHNIHKFSCDRLNMKLTYDSNLNQ</sequence>
<dbReference type="Proteomes" id="UP000325313">
    <property type="component" value="Unassembled WGS sequence"/>
</dbReference>
<feature type="region of interest" description="Disordered" evidence="1">
    <location>
        <begin position="418"/>
        <end position="440"/>
    </location>
</feature>
<organism evidence="2 3">
    <name type="scientific">Puccinia graminis f. sp. tritici</name>
    <dbReference type="NCBI Taxonomy" id="56615"/>
    <lineage>
        <taxon>Eukaryota</taxon>
        <taxon>Fungi</taxon>
        <taxon>Dikarya</taxon>
        <taxon>Basidiomycota</taxon>
        <taxon>Pucciniomycotina</taxon>
        <taxon>Pucciniomycetes</taxon>
        <taxon>Pucciniales</taxon>
        <taxon>Pucciniaceae</taxon>
        <taxon>Puccinia</taxon>
    </lineage>
</organism>
<protein>
    <submittedName>
        <fullName evidence="2">Uncharacterized protein</fullName>
    </submittedName>
</protein>
<reference evidence="2 3" key="1">
    <citation type="submission" date="2019-05" db="EMBL/GenBank/DDBJ databases">
        <title>Emergence of the Ug99 lineage of the wheat stem rust pathogen through somatic hybridization.</title>
        <authorList>
            <person name="Li F."/>
            <person name="Upadhyaya N.M."/>
            <person name="Sperschneider J."/>
            <person name="Matny O."/>
            <person name="Nguyen-Phuc H."/>
            <person name="Mago R."/>
            <person name="Raley C."/>
            <person name="Miller M.E."/>
            <person name="Silverstein K.A.T."/>
            <person name="Henningsen E."/>
            <person name="Hirsch C.D."/>
            <person name="Visser B."/>
            <person name="Pretorius Z.A."/>
            <person name="Steffenson B.J."/>
            <person name="Schwessinger B."/>
            <person name="Dodds P.N."/>
            <person name="Figueroa M."/>
        </authorList>
    </citation>
    <scope>NUCLEOTIDE SEQUENCE [LARGE SCALE GENOMIC DNA]</scope>
    <source>
        <strain evidence="2 3">Ug99</strain>
    </source>
</reference>
<name>A0A5B0QR46_PUCGR</name>
<evidence type="ECO:0000313" key="2">
    <source>
        <dbReference type="EMBL" id="KAA1115698.1"/>
    </source>
</evidence>
<accession>A0A5B0QR46</accession>